<organism evidence="1 2">
    <name type="scientific">Dictyostelium purpureum</name>
    <name type="common">Slime mold</name>
    <dbReference type="NCBI Taxonomy" id="5786"/>
    <lineage>
        <taxon>Eukaryota</taxon>
        <taxon>Amoebozoa</taxon>
        <taxon>Evosea</taxon>
        <taxon>Eumycetozoa</taxon>
        <taxon>Dictyostelia</taxon>
        <taxon>Dictyosteliales</taxon>
        <taxon>Dictyosteliaceae</taxon>
        <taxon>Dictyostelium</taxon>
    </lineage>
</organism>
<dbReference type="RefSeq" id="XP_003295091.1">
    <property type="nucleotide sequence ID" value="XM_003295043.1"/>
</dbReference>
<dbReference type="Proteomes" id="UP000001064">
    <property type="component" value="Unassembled WGS sequence"/>
</dbReference>
<dbReference type="InParanoid" id="F1A5Z7"/>
<gene>
    <name evidence="1" type="ORF">DICPUDRAFT_85518</name>
</gene>
<dbReference type="GeneID" id="10511046"/>
<dbReference type="VEuPathDB" id="AmoebaDB:DICPUDRAFT_85518"/>
<evidence type="ECO:0000313" key="2">
    <source>
        <dbReference type="Proteomes" id="UP000001064"/>
    </source>
</evidence>
<evidence type="ECO:0000313" key="1">
    <source>
        <dbReference type="EMBL" id="EGC28382.1"/>
    </source>
</evidence>
<dbReference type="AlphaFoldDB" id="F1A5Z7"/>
<accession>F1A5Z7</accession>
<name>F1A5Z7_DICPU</name>
<proteinExistence type="predicted"/>
<reference evidence="2" key="1">
    <citation type="journal article" date="2011" name="Genome Biol.">
        <title>Comparative genomics of the social amoebae Dictyostelium discoideum and Dictyostelium purpureum.</title>
        <authorList>
            <consortium name="US DOE Joint Genome Institute (JGI-PGF)"/>
            <person name="Sucgang R."/>
            <person name="Kuo A."/>
            <person name="Tian X."/>
            <person name="Salerno W."/>
            <person name="Parikh A."/>
            <person name="Feasley C.L."/>
            <person name="Dalin E."/>
            <person name="Tu H."/>
            <person name="Huang E."/>
            <person name="Barry K."/>
            <person name="Lindquist E."/>
            <person name="Shapiro H."/>
            <person name="Bruce D."/>
            <person name="Schmutz J."/>
            <person name="Salamov A."/>
            <person name="Fey P."/>
            <person name="Gaudet P."/>
            <person name="Anjard C."/>
            <person name="Babu M.M."/>
            <person name="Basu S."/>
            <person name="Bushmanova Y."/>
            <person name="van der Wel H."/>
            <person name="Katoh-Kurasawa M."/>
            <person name="Dinh C."/>
            <person name="Coutinho P.M."/>
            <person name="Saito T."/>
            <person name="Elias M."/>
            <person name="Schaap P."/>
            <person name="Kay R.R."/>
            <person name="Henrissat B."/>
            <person name="Eichinger L."/>
            <person name="Rivero F."/>
            <person name="Putnam N.H."/>
            <person name="West C.M."/>
            <person name="Loomis W.F."/>
            <person name="Chisholm R.L."/>
            <person name="Shaulsky G."/>
            <person name="Strassmann J.E."/>
            <person name="Queller D.C."/>
            <person name="Kuspa A."/>
            <person name="Grigoriev I.V."/>
        </authorList>
    </citation>
    <scope>NUCLEOTIDE SEQUENCE [LARGE SCALE GENOMIC DNA]</scope>
    <source>
        <strain evidence="2">QSDP1</strain>
    </source>
</reference>
<sequence length="146" mass="17218">MEKLLLCCKINYHCSIFFKDYYTNYNDNSDSSDDVGYNGNREGHEYNNSKATKYDQVYEEQSYSTDLDDDENEAQQLFNEKGECKAVMAKGIQDPCFKEFISEDENKDTFIEVILKLLFKNFLSFSNLFYKCFEHISVMLKLLFLV</sequence>
<dbReference type="EMBL" id="GL871656">
    <property type="protein sequence ID" value="EGC28382.1"/>
    <property type="molecule type" value="Genomic_DNA"/>
</dbReference>
<keyword evidence="2" id="KW-1185">Reference proteome</keyword>
<dbReference type="KEGG" id="dpp:DICPUDRAFT_85518"/>
<protein>
    <submittedName>
        <fullName evidence="1">Uncharacterized protein</fullName>
    </submittedName>
</protein>